<keyword evidence="9" id="KW-0762">Sugar transport</keyword>
<feature type="transmembrane region" description="Helical" evidence="7">
    <location>
        <begin position="257"/>
        <end position="276"/>
    </location>
</feature>
<dbReference type="Proteomes" id="UP000295060">
    <property type="component" value="Unassembled WGS sequence"/>
</dbReference>
<evidence type="ECO:0000256" key="4">
    <source>
        <dbReference type="ARBA" id="ARBA00022692"/>
    </source>
</evidence>
<comment type="caution">
    <text evidence="9">The sequence shown here is derived from an EMBL/GenBank/DDBJ whole genome shotgun (WGS) entry which is preliminary data.</text>
</comment>
<dbReference type="SUPFAM" id="SSF161098">
    <property type="entry name" value="MetI-like"/>
    <property type="match status" value="1"/>
</dbReference>
<comment type="similarity">
    <text evidence="7">Belongs to the binding-protein-dependent transport system permease family.</text>
</comment>
<keyword evidence="2 7" id="KW-0813">Transport</keyword>
<feature type="transmembrane region" description="Helical" evidence="7">
    <location>
        <begin position="196"/>
        <end position="221"/>
    </location>
</feature>
<dbReference type="Pfam" id="PF00528">
    <property type="entry name" value="BPD_transp_1"/>
    <property type="match status" value="1"/>
</dbReference>
<evidence type="ECO:0000256" key="2">
    <source>
        <dbReference type="ARBA" id="ARBA00022448"/>
    </source>
</evidence>
<keyword evidence="10" id="KW-1185">Reference proteome</keyword>
<dbReference type="Gene3D" id="1.10.3720.10">
    <property type="entry name" value="MetI-like"/>
    <property type="match status" value="1"/>
</dbReference>
<dbReference type="InterPro" id="IPR035906">
    <property type="entry name" value="MetI-like_sf"/>
</dbReference>
<dbReference type="PANTHER" id="PTHR43744:SF12">
    <property type="entry name" value="ABC TRANSPORTER PERMEASE PROTEIN MG189-RELATED"/>
    <property type="match status" value="1"/>
</dbReference>
<evidence type="ECO:0000256" key="6">
    <source>
        <dbReference type="ARBA" id="ARBA00023136"/>
    </source>
</evidence>
<evidence type="ECO:0000259" key="8">
    <source>
        <dbReference type="PROSITE" id="PS50928"/>
    </source>
</evidence>
<dbReference type="CDD" id="cd06261">
    <property type="entry name" value="TM_PBP2"/>
    <property type="match status" value="1"/>
</dbReference>
<dbReference type="EMBL" id="SODU01000004">
    <property type="protein sequence ID" value="TDW84274.1"/>
    <property type="molecule type" value="Genomic_DNA"/>
</dbReference>
<feature type="domain" description="ABC transmembrane type-1" evidence="8">
    <location>
        <begin position="85"/>
        <end position="276"/>
    </location>
</feature>
<feature type="transmembrane region" description="Helical" evidence="7">
    <location>
        <begin position="89"/>
        <end position="110"/>
    </location>
</feature>
<protein>
    <submittedName>
        <fullName evidence="9">Multiple sugar transport system permease protein</fullName>
    </submittedName>
</protein>
<dbReference type="PANTHER" id="PTHR43744">
    <property type="entry name" value="ABC TRANSPORTER PERMEASE PROTEIN MG189-RELATED-RELATED"/>
    <property type="match status" value="1"/>
</dbReference>
<keyword evidence="6 7" id="KW-0472">Membrane</keyword>
<feature type="transmembrane region" description="Helical" evidence="7">
    <location>
        <begin position="21"/>
        <end position="46"/>
    </location>
</feature>
<keyword evidence="4 7" id="KW-0812">Transmembrane</keyword>
<name>A0ABY2F7B3_9ACTN</name>
<feature type="transmembrane region" description="Helical" evidence="7">
    <location>
        <begin position="156"/>
        <end position="175"/>
    </location>
</feature>
<reference evidence="9 10" key="1">
    <citation type="submission" date="2019-03" db="EMBL/GenBank/DDBJ databases">
        <title>Genomic Encyclopedia of Type Strains, Phase III (KMG-III): the genomes of soil and plant-associated and newly described type strains.</title>
        <authorList>
            <person name="Whitman W."/>
        </authorList>
    </citation>
    <scope>NUCLEOTIDE SEQUENCE [LARGE SCALE GENOMIC DNA]</scope>
    <source>
        <strain evidence="9 10">VKMAc-2574</strain>
    </source>
</reference>
<comment type="subcellular location">
    <subcellularLocation>
        <location evidence="1 7">Cell membrane</location>
        <topology evidence="1 7">Multi-pass membrane protein</topology>
    </subcellularLocation>
</comment>
<accession>A0ABY2F7B3</accession>
<evidence type="ECO:0000256" key="7">
    <source>
        <dbReference type="RuleBase" id="RU363032"/>
    </source>
</evidence>
<keyword evidence="5 7" id="KW-1133">Transmembrane helix</keyword>
<evidence type="ECO:0000313" key="9">
    <source>
        <dbReference type="EMBL" id="TDW84274.1"/>
    </source>
</evidence>
<proteinExistence type="inferred from homology"/>
<evidence type="ECO:0000256" key="1">
    <source>
        <dbReference type="ARBA" id="ARBA00004651"/>
    </source>
</evidence>
<dbReference type="PROSITE" id="PS50928">
    <property type="entry name" value="ABC_TM1"/>
    <property type="match status" value="1"/>
</dbReference>
<feature type="transmembrane region" description="Helical" evidence="7">
    <location>
        <begin position="122"/>
        <end position="144"/>
    </location>
</feature>
<evidence type="ECO:0000313" key="10">
    <source>
        <dbReference type="Proteomes" id="UP000295060"/>
    </source>
</evidence>
<dbReference type="InterPro" id="IPR000515">
    <property type="entry name" value="MetI-like"/>
</dbReference>
<gene>
    <name evidence="9" type="ORF">EV137_7081</name>
</gene>
<organism evidence="9 10">
    <name type="scientific">Kribbella pratensis</name>
    <dbReference type="NCBI Taxonomy" id="2512112"/>
    <lineage>
        <taxon>Bacteria</taxon>
        <taxon>Bacillati</taxon>
        <taxon>Actinomycetota</taxon>
        <taxon>Actinomycetes</taxon>
        <taxon>Propionibacteriales</taxon>
        <taxon>Kribbellaceae</taxon>
        <taxon>Kribbella</taxon>
    </lineage>
</organism>
<keyword evidence="3" id="KW-1003">Cell membrane</keyword>
<sequence>MHDRRTASAAVHRLPLVKLRLSAGAIYVLLMALAVLFVGPFVWLLLAALKTRDEWAAVPTHILPRQAQWGNFVHALTDINFPAYAVNSLFLSTMYAVLVTASSAAVGFGFARLRGSGKRGLFLVLLSTMMLPQILTLLPTYVLFSKLGLVNTYWPWVLWGFAASPYLIFLFRQFFAAIPRELEDAAIIDGCGWTRIFLRIFLPLSRPVLITSFLLSFIWTWGDYIAPALLLDVDHTTLSVAITAWYRDPHGNAIPTVQAAAAALYVLPALLIFLFAQRHFVRSVVASGVKG</sequence>
<evidence type="ECO:0000256" key="5">
    <source>
        <dbReference type="ARBA" id="ARBA00022989"/>
    </source>
</evidence>
<evidence type="ECO:0000256" key="3">
    <source>
        <dbReference type="ARBA" id="ARBA00022475"/>
    </source>
</evidence>
<dbReference type="RefSeq" id="WP_202871283.1">
    <property type="nucleotide sequence ID" value="NZ_SODU01000004.1"/>
</dbReference>